<dbReference type="EMBL" id="CAKXAJ010024867">
    <property type="protein sequence ID" value="CAH2232122.1"/>
    <property type="molecule type" value="Genomic_DNA"/>
</dbReference>
<proteinExistence type="predicted"/>
<evidence type="ECO:0000313" key="2">
    <source>
        <dbReference type="Proteomes" id="UP000838756"/>
    </source>
</evidence>
<dbReference type="Proteomes" id="UP000838756">
    <property type="component" value="Unassembled WGS sequence"/>
</dbReference>
<gene>
    <name evidence="1" type="primary">jg20797</name>
    <name evidence="1" type="ORF">PAEG_LOCUS10437</name>
</gene>
<name>A0A8S4RBJ6_9NEOP</name>
<protein>
    <submittedName>
        <fullName evidence="1">Jg20797 protein</fullName>
    </submittedName>
</protein>
<accession>A0A8S4RBJ6</accession>
<evidence type="ECO:0000313" key="1">
    <source>
        <dbReference type="EMBL" id="CAH2232122.1"/>
    </source>
</evidence>
<comment type="caution">
    <text evidence="1">The sequence shown here is derived from an EMBL/GenBank/DDBJ whole genome shotgun (WGS) entry which is preliminary data.</text>
</comment>
<keyword evidence="2" id="KW-1185">Reference proteome</keyword>
<reference evidence="1" key="1">
    <citation type="submission" date="2022-03" db="EMBL/GenBank/DDBJ databases">
        <authorList>
            <person name="Lindestad O."/>
        </authorList>
    </citation>
    <scope>NUCLEOTIDE SEQUENCE</scope>
</reference>
<dbReference type="AlphaFoldDB" id="A0A8S4RBJ6"/>
<organism evidence="1 2">
    <name type="scientific">Pararge aegeria aegeria</name>
    <dbReference type="NCBI Taxonomy" id="348720"/>
    <lineage>
        <taxon>Eukaryota</taxon>
        <taxon>Metazoa</taxon>
        <taxon>Ecdysozoa</taxon>
        <taxon>Arthropoda</taxon>
        <taxon>Hexapoda</taxon>
        <taxon>Insecta</taxon>
        <taxon>Pterygota</taxon>
        <taxon>Neoptera</taxon>
        <taxon>Endopterygota</taxon>
        <taxon>Lepidoptera</taxon>
        <taxon>Glossata</taxon>
        <taxon>Ditrysia</taxon>
        <taxon>Papilionoidea</taxon>
        <taxon>Nymphalidae</taxon>
        <taxon>Satyrinae</taxon>
        <taxon>Satyrini</taxon>
        <taxon>Parargina</taxon>
        <taxon>Pararge</taxon>
    </lineage>
</organism>
<sequence>MSVVGPIAEDRESVNAVLEELAGRMILKRWLDAAGRETWGTVCGGTLIESPVFSSGCGRAASAVVGYRSTDKDVVLSDLELRLDVNF</sequence>